<dbReference type="GO" id="GO:0043565">
    <property type="term" value="F:sequence-specific DNA binding"/>
    <property type="evidence" value="ECO:0007669"/>
    <property type="project" value="InterPro"/>
</dbReference>
<dbReference type="AlphaFoldDB" id="A0A7X0UDD9"/>
<keyword evidence="7" id="KW-1185">Reference proteome</keyword>
<reference evidence="6 7" key="1">
    <citation type="submission" date="2020-08" db="EMBL/GenBank/DDBJ databases">
        <title>Functional genomics of gut bacteria from endangered species of beetles.</title>
        <authorList>
            <person name="Carlos-Shanley C."/>
        </authorList>
    </citation>
    <scope>NUCLEOTIDE SEQUENCE [LARGE SCALE GENOMIC DNA]</scope>
    <source>
        <strain evidence="6 7">S00198</strain>
    </source>
</reference>
<comment type="caution">
    <text evidence="6">The sequence shown here is derived from an EMBL/GenBank/DDBJ whole genome shotgun (WGS) entry which is preliminary data.</text>
</comment>
<accession>A0A7X0UDD9</accession>
<evidence type="ECO:0000256" key="3">
    <source>
        <dbReference type="ARBA" id="ARBA00023163"/>
    </source>
</evidence>
<dbReference type="GO" id="GO:0003700">
    <property type="term" value="F:DNA-binding transcription factor activity"/>
    <property type="evidence" value="ECO:0007669"/>
    <property type="project" value="InterPro"/>
</dbReference>
<evidence type="ECO:0000313" key="7">
    <source>
        <dbReference type="Proteomes" id="UP000575083"/>
    </source>
</evidence>
<evidence type="ECO:0000256" key="1">
    <source>
        <dbReference type="ARBA" id="ARBA00023015"/>
    </source>
</evidence>
<dbReference type="Proteomes" id="UP000575083">
    <property type="component" value="Unassembled WGS sequence"/>
</dbReference>
<gene>
    <name evidence="6" type="ORF">HNP48_006285</name>
</gene>
<name>A0A7X0UDD9_9BURK</name>
<dbReference type="SUPFAM" id="SSF51182">
    <property type="entry name" value="RmlC-like cupins"/>
    <property type="match status" value="1"/>
</dbReference>
<dbReference type="InterPro" id="IPR011051">
    <property type="entry name" value="RmlC_Cupin_sf"/>
</dbReference>
<dbReference type="InterPro" id="IPR018060">
    <property type="entry name" value="HTH_AraC"/>
</dbReference>
<dbReference type="PROSITE" id="PS01124">
    <property type="entry name" value="HTH_ARAC_FAMILY_2"/>
    <property type="match status" value="1"/>
</dbReference>
<dbReference type="SMART" id="SM00342">
    <property type="entry name" value="HTH_ARAC"/>
    <property type="match status" value="1"/>
</dbReference>
<dbReference type="EMBL" id="JACHLK010000020">
    <property type="protein sequence ID" value="MBB6563565.1"/>
    <property type="molecule type" value="Genomic_DNA"/>
</dbReference>
<evidence type="ECO:0000259" key="5">
    <source>
        <dbReference type="PROSITE" id="PS01124"/>
    </source>
</evidence>
<keyword evidence="3" id="KW-0804">Transcription</keyword>
<dbReference type="RefSeq" id="WP_184864743.1">
    <property type="nucleotide sequence ID" value="NZ_JACHLK010000020.1"/>
</dbReference>
<evidence type="ECO:0000313" key="6">
    <source>
        <dbReference type="EMBL" id="MBB6563565.1"/>
    </source>
</evidence>
<dbReference type="Pfam" id="PF12833">
    <property type="entry name" value="HTH_18"/>
    <property type="match status" value="1"/>
</dbReference>
<dbReference type="InterPro" id="IPR014710">
    <property type="entry name" value="RmlC-like_jellyroll"/>
</dbReference>
<feature type="region of interest" description="Disordered" evidence="4">
    <location>
        <begin position="1"/>
        <end position="20"/>
    </location>
</feature>
<dbReference type="Gene3D" id="1.10.10.60">
    <property type="entry name" value="Homeodomain-like"/>
    <property type="match status" value="1"/>
</dbReference>
<dbReference type="InterPro" id="IPR050204">
    <property type="entry name" value="AraC_XylS_family_regulators"/>
</dbReference>
<dbReference type="Gene3D" id="2.60.120.10">
    <property type="entry name" value="Jelly Rolls"/>
    <property type="match status" value="1"/>
</dbReference>
<keyword evidence="1" id="KW-0805">Transcription regulation</keyword>
<organism evidence="6 7">
    <name type="scientific">Acidovorax soli</name>
    <dbReference type="NCBI Taxonomy" id="592050"/>
    <lineage>
        <taxon>Bacteria</taxon>
        <taxon>Pseudomonadati</taxon>
        <taxon>Pseudomonadota</taxon>
        <taxon>Betaproteobacteria</taxon>
        <taxon>Burkholderiales</taxon>
        <taxon>Comamonadaceae</taxon>
        <taxon>Acidovorax</taxon>
    </lineage>
</organism>
<feature type="domain" description="HTH araC/xylS-type" evidence="5">
    <location>
        <begin position="150"/>
        <end position="236"/>
    </location>
</feature>
<proteinExistence type="predicted"/>
<evidence type="ECO:0000256" key="4">
    <source>
        <dbReference type="SAM" id="MobiDB-lite"/>
    </source>
</evidence>
<keyword evidence="2 6" id="KW-0238">DNA-binding</keyword>
<evidence type="ECO:0000256" key="2">
    <source>
        <dbReference type="ARBA" id="ARBA00023125"/>
    </source>
</evidence>
<dbReference type="PANTHER" id="PTHR46796:SF10">
    <property type="entry name" value="TRANSCRIPTIONAL ACTIVATOR FEAR"/>
    <property type="match status" value="1"/>
</dbReference>
<sequence length="236" mass="25504">MDSPGSLSLRRYGPSPGSHSHGHFQVLLGLAGQLELEIDGRGMRVPVGGGCVIVPGAHHDFEARGGSLCLVLDSSDMGWTRCTVPTLQTAPPPPALALARYLASALQQGRPLAQAHGPALLLEAWSPSLLSLQAPSPLGLDTRRRTIDWPALRRWAGQRWHQPLSVADMAEQVHLSPSQFTARCREEQGQGAMAWLRSQRLEHARLLRSGGMAVAEVARRTGYRSPSALTAALRRD</sequence>
<dbReference type="PANTHER" id="PTHR46796">
    <property type="entry name" value="HTH-TYPE TRANSCRIPTIONAL ACTIVATOR RHAS-RELATED"/>
    <property type="match status" value="1"/>
</dbReference>
<protein>
    <submittedName>
        <fullName evidence="6">AraC-like DNA-binding protein</fullName>
    </submittedName>
</protein>